<evidence type="ECO:0000313" key="2">
    <source>
        <dbReference type="EMBL" id="ANB17918.1"/>
    </source>
</evidence>
<feature type="region of interest" description="Disordered" evidence="1">
    <location>
        <begin position="1"/>
        <end position="23"/>
    </location>
</feature>
<dbReference type="Proteomes" id="UP000076830">
    <property type="component" value="Chromosome"/>
</dbReference>
<dbReference type="EMBL" id="CP015249">
    <property type="protein sequence ID" value="ANB17918.1"/>
    <property type="molecule type" value="Genomic_DNA"/>
</dbReference>
<sequence length="73" mass="7505">MGQGHRIPRGLADAGRAAPPYAAGKTTRCTAAGVRYLPAAPFHPIRIGREGLHAPATVVNIRAPAQRAGVLGV</sequence>
<keyword evidence="3" id="KW-1185">Reference proteome</keyword>
<dbReference type="AlphaFoldDB" id="A0A160DU21"/>
<reference evidence="2 3" key="1">
    <citation type="submission" date="2016-04" db="EMBL/GenBank/DDBJ databases">
        <title>Complete genome sequence of Dokdonella koreensis DS-123T.</title>
        <authorList>
            <person name="Kim J.F."/>
            <person name="Lee H."/>
            <person name="Kwak M.-J."/>
        </authorList>
    </citation>
    <scope>NUCLEOTIDE SEQUENCE [LARGE SCALE GENOMIC DNA]</scope>
    <source>
        <strain evidence="2 3">DS-123</strain>
    </source>
</reference>
<evidence type="ECO:0000256" key="1">
    <source>
        <dbReference type="SAM" id="MobiDB-lite"/>
    </source>
</evidence>
<name>A0A160DU21_9GAMM</name>
<dbReference type="STRING" id="1300342.I596_1896"/>
<gene>
    <name evidence="2" type="ORF">I596_1896</name>
</gene>
<feature type="compositionally biased region" description="Low complexity" evidence="1">
    <location>
        <begin position="12"/>
        <end position="23"/>
    </location>
</feature>
<dbReference type="KEGG" id="dko:I596_1896"/>
<proteinExistence type="predicted"/>
<protein>
    <submittedName>
        <fullName evidence="2">Uncharacterized protein</fullName>
    </submittedName>
</protein>
<evidence type="ECO:0000313" key="3">
    <source>
        <dbReference type="Proteomes" id="UP000076830"/>
    </source>
</evidence>
<organism evidence="2 3">
    <name type="scientific">Dokdonella koreensis DS-123</name>
    <dbReference type="NCBI Taxonomy" id="1300342"/>
    <lineage>
        <taxon>Bacteria</taxon>
        <taxon>Pseudomonadati</taxon>
        <taxon>Pseudomonadota</taxon>
        <taxon>Gammaproteobacteria</taxon>
        <taxon>Lysobacterales</taxon>
        <taxon>Rhodanobacteraceae</taxon>
        <taxon>Dokdonella</taxon>
    </lineage>
</organism>
<accession>A0A160DU21</accession>